<dbReference type="InterPro" id="IPR021730">
    <property type="entry name" value="YdbH"/>
</dbReference>
<comment type="caution">
    <text evidence="1">The sequence shown here is derived from an EMBL/GenBank/DDBJ whole genome shotgun (WGS) entry which is preliminary data.</text>
</comment>
<dbReference type="RefSeq" id="WP_127695294.1">
    <property type="nucleotide sequence ID" value="NZ_SACQ01000008.1"/>
</dbReference>
<dbReference type="AlphaFoldDB" id="A0A437Q4V9"/>
<reference evidence="1 2" key="1">
    <citation type="submission" date="2019-01" db="EMBL/GenBank/DDBJ databases">
        <authorList>
            <person name="Chen W.-M."/>
        </authorList>
    </citation>
    <scope>NUCLEOTIDE SEQUENCE [LARGE SCALE GENOMIC DNA]</scope>
    <source>
        <strain evidence="1 2">HPM-16</strain>
    </source>
</reference>
<organism evidence="1 2">
    <name type="scientific">Neptunomonas marina</name>
    <dbReference type="NCBI Taxonomy" id="1815562"/>
    <lineage>
        <taxon>Bacteria</taxon>
        <taxon>Pseudomonadati</taxon>
        <taxon>Pseudomonadota</taxon>
        <taxon>Gammaproteobacteria</taxon>
        <taxon>Oceanospirillales</taxon>
        <taxon>Oceanospirillaceae</taxon>
        <taxon>Neptunomonas</taxon>
    </lineage>
</organism>
<dbReference type="EMBL" id="SACQ01000008">
    <property type="protein sequence ID" value="RVU29529.1"/>
    <property type="molecule type" value="Genomic_DNA"/>
</dbReference>
<name>A0A437Q4V9_9GAMM</name>
<dbReference type="Proteomes" id="UP000282818">
    <property type="component" value="Unassembled WGS sequence"/>
</dbReference>
<sequence length="772" mass="84448">MRKWLLAFTAMLMVLPVALYISLPFLAKSAVESWLLDRGFSNPQFALDYPEFRQLRISQLSAQKVTQDRTSTLEVGPVTVSYEPLTLILEQRLTRVEIPQASLTVELTGEPPANISESSPLDLSLLMPNEWMQLSPAEELVIGQLQLTWLAPTQPKLRFDGNVYLTQTQLLSRVLANVADKQVVRADITVSADNRATLALLERNQRFFNSDIELSLHEATLQTKLSYQLQLQGLARLSTEVAQQYQQTLPREFDQTRGSLKGAASLAARRNFTGDVTQWLKALAISGSHTLVASHPKPLAFVGQTQLEAALSHQSQGIDQFNVTLNEATLQLAQIKHEVHAARAIANLTAPFSVKLPVDQPLTAVLSPLHVALNLEQLKYDTTHIKALDALLTLENIAPTKLSANATLAVSPFVIQSGQTTAPPIGLSGSTYIAWPNVKAGLEVSLPSIPAKGAGAVTYNATSDVADARWRLAEFNLADSTATLLAILPKEIKQQVPDELKVLSGTYAHHGAFEWRQGRLDGKLHHSLNNLALVLENKALQQAFLSGTTFLRGSRLDQSLKANIDTVAVGTPITDISLELRLNNITQKPSLDLKHAHLQLLGGSASVLPLFTRLDAEKISASVKISELSLQEILLLEQQPGLTGYGILDGELPLQFMPSGVRVVNGTLAARSPGVVQYQPDASVKALGQQNLGLGVALDALENFHFNHLSAKANYEPDGSLLLATRIEGTNPDWNQGQPVNFSINIEENVLKLLETLQFADKLTQQIEKRYR</sequence>
<proteinExistence type="predicted"/>
<gene>
    <name evidence="1" type="ORF">EOE65_15265</name>
</gene>
<accession>A0A437Q4V9</accession>
<protein>
    <submittedName>
        <fullName evidence="1">Uncharacterized protein</fullName>
    </submittedName>
</protein>
<keyword evidence="2" id="KW-1185">Reference proteome</keyword>
<evidence type="ECO:0000313" key="1">
    <source>
        <dbReference type="EMBL" id="RVU29529.1"/>
    </source>
</evidence>
<evidence type="ECO:0000313" key="2">
    <source>
        <dbReference type="Proteomes" id="UP000282818"/>
    </source>
</evidence>
<dbReference type="Pfam" id="PF11739">
    <property type="entry name" value="YdbH-like"/>
    <property type="match status" value="1"/>
</dbReference>